<evidence type="ECO:0000313" key="2">
    <source>
        <dbReference type="Proteomes" id="UP000219636"/>
    </source>
</evidence>
<gene>
    <name evidence="1" type="ORF">SAMN05880501_101161</name>
</gene>
<dbReference type="InterPro" id="IPR025051">
    <property type="entry name" value="DUF3990"/>
</dbReference>
<dbReference type="Gene3D" id="3.90.175.10">
    <property type="entry name" value="Diphtheria Toxin, domain 1"/>
    <property type="match status" value="1"/>
</dbReference>
<proteinExistence type="predicted"/>
<dbReference type="SUPFAM" id="SSF56399">
    <property type="entry name" value="ADP-ribosylation"/>
    <property type="match status" value="1"/>
</dbReference>
<dbReference type="Proteomes" id="UP000219636">
    <property type="component" value="Unassembled WGS sequence"/>
</dbReference>
<sequence length="183" mass="20891">MLLNDYLFCYHGTIKRYGEYIESNGINLDKSRFATDFGKGFYVTNNKYQAEKWAKIKYQDNIDKFSSEDIKPVVVYFALDINKITGLSGCIFEEPNLDWGNFILDCRKEGMRDGIFHSYDFVLGHLADGKIVALLRRAISGRIDSNEFLVGISPLSSTNTQLSLHTEKSLECIKCLGVKEIEF</sequence>
<accession>A0A285R9K2</accession>
<protein>
    <submittedName>
        <fullName evidence="1">Uncharacterized protein DUF3990</fullName>
    </submittedName>
</protein>
<dbReference type="Pfam" id="PF13151">
    <property type="entry name" value="DUF3990"/>
    <property type="match status" value="1"/>
</dbReference>
<dbReference type="AlphaFoldDB" id="A0A285R9K2"/>
<keyword evidence="2" id="KW-1185">Reference proteome</keyword>
<name>A0A285R9K2_9BACL</name>
<organism evidence="1 2">
    <name type="scientific">Ureibacillus xyleni</name>
    <dbReference type="NCBI Taxonomy" id="614648"/>
    <lineage>
        <taxon>Bacteria</taxon>
        <taxon>Bacillati</taxon>
        <taxon>Bacillota</taxon>
        <taxon>Bacilli</taxon>
        <taxon>Bacillales</taxon>
        <taxon>Caryophanaceae</taxon>
        <taxon>Ureibacillus</taxon>
    </lineage>
</organism>
<evidence type="ECO:0000313" key="1">
    <source>
        <dbReference type="EMBL" id="SOB90438.1"/>
    </source>
</evidence>
<dbReference type="EMBL" id="OBMQ01000001">
    <property type="protein sequence ID" value="SOB90438.1"/>
    <property type="molecule type" value="Genomic_DNA"/>
</dbReference>
<reference evidence="2" key="1">
    <citation type="submission" date="2017-08" db="EMBL/GenBank/DDBJ databases">
        <authorList>
            <person name="Varghese N."/>
            <person name="Submissions S."/>
        </authorList>
    </citation>
    <scope>NUCLEOTIDE SEQUENCE [LARGE SCALE GENOMIC DNA]</scope>
    <source>
        <strain evidence="2">JC22</strain>
    </source>
</reference>